<sequence length="71" mass="8184">CSAGDVDQLHAYTTLENERKNHFYFSSKTKNENICFVFPLRNWNTAFEGPPFRVSKLENCAIKQAKVTKTV</sequence>
<keyword evidence="2" id="KW-1185">Reference proteome</keyword>
<dbReference type="EMBL" id="JARKHS020031541">
    <property type="protein sequence ID" value="KAK8761099.1"/>
    <property type="molecule type" value="Genomic_DNA"/>
</dbReference>
<feature type="non-terminal residue" evidence="1">
    <location>
        <position position="1"/>
    </location>
</feature>
<proteinExistence type="predicted"/>
<dbReference type="Proteomes" id="UP001321473">
    <property type="component" value="Unassembled WGS sequence"/>
</dbReference>
<protein>
    <submittedName>
        <fullName evidence="1">Uncharacterized protein</fullName>
    </submittedName>
</protein>
<name>A0AAQ4DF59_AMBAM</name>
<reference evidence="1 2" key="1">
    <citation type="journal article" date="2023" name="Arcadia Sci">
        <title>De novo assembly of a long-read Amblyomma americanum tick genome.</title>
        <authorList>
            <person name="Chou S."/>
            <person name="Poskanzer K.E."/>
            <person name="Rollins M."/>
            <person name="Thuy-Boun P.S."/>
        </authorList>
    </citation>
    <scope>NUCLEOTIDE SEQUENCE [LARGE SCALE GENOMIC DNA]</scope>
    <source>
        <strain evidence="1">F_SG_1</strain>
        <tissue evidence="1">Salivary glands</tissue>
    </source>
</reference>
<evidence type="ECO:0000313" key="1">
    <source>
        <dbReference type="EMBL" id="KAK8761099.1"/>
    </source>
</evidence>
<accession>A0AAQ4DF59</accession>
<comment type="caution">
    <text evidence="1">The sequence shown here is derived from an EMBL/GenBank/DDBJ whole genome shotgun (WGS) entry which is preliminary data.</text>
</comment>
<organism evidence="1 2">
    <name type="scientific">Amblyomma americanum</name>
    <name type="common">Lone star tick</name>
    <dbReference type="NCBI Taxonomy" id="6943"/>
    <lineage>
        <taxon>Eukaryota</taxon>
        <taxon>Metazoa</taxon>
        <taxon>Ecdysozoa</taxon>
        <taxon>Arthropoda</taxon>
        <taxon>Chelicerata</taxon>
        <taxon>Arachnida</taxon>
        <taxon>Acari</taxon>
        <taxon>Parasitiformes</taxon>
        <taxon>Ixodida</taxon>
        <taxon>Ixodoidea</taxon>
        <taxon>Ixodidae</taxon>
        <taxon>Amblyomminae</taxon>
        <taxon>Amblyomma</taxon>
    </lineage>
</organism>
<gene>
    <name evidence="1" type="ORF">V5799_027632</name>
</gene>
<dbReference type="AlphaFoldDB" id="A0AAQ4DF59"/>
<evidence type="ECO:0000313" key="2">
    <source>
        <dbReference type="Proteomes" id="UP001321473"/>
    </source>
</evidence>